<evidence type="ECO:0008006" key="13">
    <source>
        <dbReference type="Google" id="ProtNLM"/>
    </source>
</evidence>
<reference evidence="12" key="1">
    <citation type="submission" date="2016-12" db="EMBL/GenBank/DDBJ databases">
        <title>Comparative genomics of four Isosphaeraceae planctomycetes: a common pool of plasmids and glycoside hydrolase genes.</title>
        <authorList>
            <person name="Ivanova A."/>
        </authorList>
    </citation>
    <scope>NUCLEOTIDE SEQUENCE [LARGE SCALE GENOMIC DNA]</scope>
    <source>
        <strain evidence="12">PX4</strain>
    </source>
</reference>
<dbReference type="KEGG" id="pbor:BSF38_02563"/>
<dbReference type="Pfam" id="PF25539">
    <property type="entry name" value="Bestrophin_2"/>
    <property type="match status" value="1"/>
</dbReference>
<keyword evidence="12" id="KW-1185">Reference proteome</keyword>
<proteinExistence type="inferred from homology"/>
<dbReference type="EMBL" id="CP019082">
    <property type="protein sequence ID" value="APW61060.1"/>
    <property type="molecule type" value="Genomic_DNA"/>
</dbReference>
<dbReference type="STRING" id="1387353.BSF38_02563"/>
<keyword evidence="2" id="KW-0813">Transport</keyword>
<keyword evidence="7 10" id="KW-0472">Membrane</keyword>
<keyword evidence="5 10" id="KW-1133">Transmembrane helix</keyword>
<dbReference type="GO" id="GO:0005886">
    <property type="term" value="C:plasma membrane"/>
    <property type="evidence" value="ECO:0007669"/>
    <property type="project" value="UniProtKB-SubCell"/>
</dbReference>
<evidence type="ECO:0000256" key="2">
    <source>
        <dbReference type="ARBA" id="ARBA00022448"/>
    </source>
</evidence>
<name>A0A1U7CQ38_9BACT</name>
<evidence type="ECO:0000256" key="4">
    <source>
        <dbReference type="ARBA" id="ARBA00022692"/>
    </source>
</evidence>
<keyword evidence="3" id="KW-1003">Cell membrane</keyword>
<evidence type="ECO:0000256" key="7">
    <source>
        <dbReference type="ARBA" id="ARBA00023136"/>
    </source>
</evidence>
<evidence type="ECO:0000256" key="5">
    <source>
        <dbReference type="ARBA" id="ARBA00022989"/>
    </source>
</evidence>
<feature type="region of interest" description="Disordered" evidence="9">
    <location>
        <begin position="303"/>
        <end position="333"/>
    </location>
</feature>
<keyword evidence="6" id="KW-0406">Ion transport</keyword>
<comment type="similarity">
    <text evidence="8">Belongs to the anion channel-forming bestrophin (TC 1.A.46) family.</text>
</comment>
<dbReference type="RefSeq" id="WP_076346132.1">
    <property type="nucleotide sequence ID" value="NZ_CP019082.1"/>
</dbReference>
<feature type="transmembrane region" description="Helical" evidence="10">
    <location>
        <begin position="21"/>
        <end position="43"/>
    </location>
</feature>
<dbReference type="InterPro" id="IPR044669">
    <property type="entry name" value="YneE/VCCN1/2-like"/>
</dbReference>
<organism evidence="11 12">
    <name type="scientific">Paludisphaera borealis</name>
    <dbReference type="NCBI Taxonomy" id="1387353"/>
    <lineage>
        <taxon>Bacteria</taxon>
        <taxon>Pseudomonadati</taxon>
        <taxon>Planctomycetota</taxon>
        <taxon>Planctomycetia</taxon>
        <taxon>Isosphaerales</taxon>
        <taxon>Isosphaeraceae</taxon>
        <taxon>Paludisphaera</taxon>
    </lineage>
</organism>
<dbReference type="PANTHER" id="PTHR33281">
    <property type="entry name" value="UPF0187 PROTEIN YNEE"/>
    <property type="match status" value="1"/>
</dbReference>
<dbReference type="GO" id="GO:0005254">
    <property type="term" value="F:chloride channel activity"/>
    <property type="evidence" value="ECO:0007669"/>
    <property type="project" value="InterPro"/>
</dbReference>
<dbReference type="AlphaFoldDB" id="A0A1U7CQ38"/>
<evidence type="ECO:0000256" key="6">
    <source>
        <dbReference type="ARBA" id="ARBA00023065"/>
    </source>
</evidence>
<dbReference type="PANTHER" id="PTHR33281:SF19">
    <property type="entry name" value="VOLTAGE-DEPENDENT ANION CHANNEL-FORMING PROTEIN YNEE"/>
    <property type="match status" value="1"/>
</dbReference>
<evidence type="ECO:0000313" key="11">
    <source>
        <dbReference type="EMBL" id="APW61060.1"/>
    </source>
</evidence>
<dbReference type="Proteomes" id="UP000186309">
    <property type="component" value="Chromosome"/>
</dbReference>
<evidence type="ECO:0000313" key="12">
    <source>
        <dbReference type="Proteomes" id="UP000186309"/>
    </source>
</evidence>
<comment type="subcellular location">
    <subcellularLocation>
        <location evidence="1">Cell membrane</location>
        <topology evidence="1">Multi-pass membrane protein</topology>
    </subcellularLocation>
</comment>
<accession>A0A1U7CQ38</accession>
<evidence type="ECO:0000256" key="9">
    <source>
        <dbReference type="SAM" id="MobiDB-lite"/>
    </source>
</evidence>
<keyword evidence="4 10" id="KW-0812">Transmembrane</keyword>
<evidence type="ECO:0000256" key="8">
    <source>
        <dbReference type="ARBA" id="ARBA00034708"/>
    </source>
</evidence>
<sequence>MRLRDKEIHFWAEVFGIEGSAVPLIVLRVLVLGSFAFLVTAIHMSETVETLHTNVGPHEIAGAALGLLLVLRTNAGYDRWWEGRRLWGGIINQSRNLVIGALSYGPADRAWREQMIRWTAAFPHATRLDLRDLRESTSLESLLGDKASQRLLACHHMPNAVAMHLGTLLRDALDNHGMSPFAYHQAETQRAGLIDHMGACERIRSTPLPLAYRIEIRRFLVLFLTTLPFALLDDCEWFTPLAVMLVAAPVLALDKIGTELQFPFATTSLNHLPLDQLCLKIEVDLLALLDELDPLPPAASWNPTTTLNSHGASPNSSSTATKPVALSTSQPLS</sequence>
<protein>
    <recommendedName>
        <fullName evidence="13">Bestrophin, RFP-TM, chloride channel</fullName>
    </recommendedName>
</protein>
<evidence type="ECO:0000256" key="10">
    <source>
        <dbReference type="SAM" id="Phobius"/>
    </source>
</evidence>
<evidence type="ECO:0000256" key="1">
    <source>
        <dbReference type="ARBA" id="ARBA00004651"/>
    </source>
</evidence>
<evidence type="ECO:0000256" key="3">
    <source>
        <dbReference type="ARBA" id="ARBA00022475"/>
    </source>
</evidence>
<gene>
    <name evidence="11" type="ORF">BSF38_02563</name>
</gene>